<dbReference type="PANTHER" id="PTHR10151">
    <property type="entry name" value="ECTONUCLEOTIDE PYROPHOSPHATASE/PHOSPHODIESTERASE"/>
    <property type="match status" value="1"/>
</dbReference>
<dbReference type="CDD" id="cd16018">
    <property type="entry name" value="Enpp"/>
    <property type="match status" value="1"/>
</dbReference>
<dbReference type="InterPro" id="IPR017850">
    <property type="entry name" value="Alkaline_phosphatase_core_sf"/>
</dbReference>
<feature type="chain" id="PRO_5045854689" evidence="1">
    <location>
        <begin position="21"/>
        <end position="419"/>
    </location>
</feature>
<dbReference type="RefSeq" id="WP_014220139.1">
    <property type="nucleotide sequence ID" value="NZ_LWBO01000010.1"/>
</dbReference>
<protein>
    <submittedName>
        <fullName evidence="2">Phosphodiesterase</fullName>
    </submittedName>
</protein>
<name>A0ABX3NYZ3_9BACT</name>
<reference evidence="2 3" key="1">
    <citation type="submission" date="2016-04" db="EMBL/GenBank/DDBJ databases">
        <authorList>
            <person name="Chen L."/>
            <person name="Zhuang W."/>
            <person name="Wang G."/>
        </authorList>
    </citation>
    <scope>NUCLEOTIDE SEQUENCE [LARGE SCALE GENOMIC DNA]</scope>
    <source>
        <strain evidence="3">GR20</strain>
    </source>
</reference>
<dbReference type="EMBL" id="LWBO01000010">
    <property type="protein sequence ID" value="OQP49675.1"/>
    <property type="molecule type" value="Genomic_DNA"/>
</dbReference>
<keyword evidence="3" id="KW-1185">Reference proteome</keyword>
<dbReference type="InterPro" id="IPR002591">
    <property type="entry name" value="Phosphodiest/P_Trfase"/>
</dbReference>
<organism evidence="2 3">
    <name type="scientific">Niastella koreensis</name>
    <dbReference type="NCBI Taxonomy" id="354356"/>
    <lineage>
        <taxon>Bacteria</taxon>
        <taxon>Pseudomonadati</taxon>
        <taxon>Bacteroidota</taxon>
        <taxon>Chitinophagia</taxon>
        <taxon>Chitinophagales</taxon>
        <taxon>Chitinophagaceae</taxon>
        <taxon>Niastella</taxon>
    </lineage>
</organism>
<dbReference type="Proteomes" id="UP000192277">
    <property type="component" value="Unassembled WGS sequence"/>
</dbReference>
<comment type="caution">
    <text evidence="2">The sequence shown here is derived from an EMBL/GenBank/DDBJ whole genome shotgun (WGS) entry which is preliminary data.</text>
</comment>
<proteinExistence type="predicted"/>
<dbReference type="Pfam" id="PF01663">
    <property type="entry name" value="Phosphodiest"/>
    <property type="match status" value="1"/>
</dbReference>
<evidence type="ECO:0000313" key="3">
    <source>
        <dbReference type="Proteomes" id="UP000192277"/>
    </source>
</evidence>
<dbReference type="PANTHER" id="PTHR10151:SF120">
    <property type="entry name" value="BIS(5'-ADENOSYL)-TRIPHOSPHATASE"/>
    <property type="match status" value="1"/>
</dbReference>
<evidence type="ECO:0000256" key="1">
    <source>
        <dbReference type="SAM" id="SignalP"/>
    </source>
</evidence>
<dbReference type="Gene3D" id="3.30.1360.180">
    <property type="match status" value="1"/>
</dbReference>
<dbReference type="Gene3D" id="3.40.720.10">
    <property type="entry name" value="Alkaline Phosphatase, subunit A"/>
    <property type="match status" value="1"/>
</dbReference>
<evidence type="ECO:0000313" key="2">
    <source>
        <dbReference type="EMBL" id="OQP49675.1"/>
    </source>
</evidence>
<gene>
    <name evidence="2" type="ORF">A4D02_28165</name>
</gene>
<accession>A0ABX3NYZ3</accession>
<dbReference type="SUPFAM" id="SSF53649">
    <property type="entry name" value="Alkaline phosphatase-like"/>
    <property type="match status" value="1"/>
</dbReference>
<keyword evidence="1" id="KW-0732">Signal</keyword>
<feature type="signal peptide" evidence="1">
    <location>
        <begin position="1"/>
        <end position="20"/>
    </location>
</feature>
<sequence>MRVYIALITLFLPVWLMAQADVTQHIIPGRTNSKQQQQKPYVVLISVDGLRYDLVDKYHATHLQQLRGHGVAAKAMIPSYPSLTFPNHYTLVTGLYPAHHGLVDNTFYDKKRNEIYRLGNRKAVEDSSWYGGTPLWVLAEQQQMVTASFYWVGAESAIKGVRPTYYYRFSDSIEMDTRIQEVKNWLTLPADRRPHLVTFYMPQVDHEEHTYGPESKQAEEAVHFVDESVGKMVRMTDSLKLPINYILVSDHGMITADTVHQLLMPSAIDTLKFKVPDGDVLVHLYANDAKDIQPTYAALKQLAVDYDVYLANDIPARWHYSAKDDYYQRIGDMLLVPHAPKSFNFRRRKSLLGKHGFDNALPEMQATFYAWGPAFKNQLQIPAFENVHVYPLVAHILGLNITDKIDGSLDVLAPVLKKK</sequence>